<dbReference type="STRING" id="98403.A0A151GM42"/>
<organism evidence="8 9">
    <name type="scientific">Drechmeria coniospora</name>
    <name type="common">Nematophagous fungus</name>
    <name type="synonym">Meria coniospora</name>
    <dbReference type="NCBI Taxonomy" id="98403"/>
    <lineage>
        <taxon>Eukaryota</taxon>
        <taxon>Fungi</taxon>
        <taxon>Dikarya</taxon>
        <taxon>Ascomycota</taxon>
        <taxon>Pezizomycotina</taxon>
        <taxon>Sordariomycetes</taxon>
        <taxon>Hypocreomycetidae</taxon>
        <taxon>Hypocreales</taxon>
        <taxon>Ophiocordycipitaceae</taxon>
        <taxon>Drechmeria</taxon>
    </lineage>
</organism>
<comment type="caution">
    <text evidence="8">The sequence shown here is derived from an EMBL/GenBank/DDBJ whole genome shotgun (WGS) entry which is preliminary data.</text>
</comment>
<dbReference type="PROSITE" id="PS50082">
    <property type="entry name" value="WD_REPEATS_2"/>
    <property type="match status" value="1"/>
</dbReference>
<feature type="region of interest" description="Disordered" evidence="7">
    <location>
        <begin position="466"/>
        <end position="501"/>
    </location>
</feature>
<dbReference type="GO" id="GO:0005774">
    <property type="term" value="C:vacuolar membrane"/>
    <property type="evidence" value="ECO:0007669"/>
    <property type="project" value="TreeGrafter"/>
</dbReference>
<feature type="compositionally biased region" description="Low complexity" evidence="7">
    <location>
        <begin position="1189"/>
        <end position="1198"/>
    </location>
</feature>
<feature type="region of interest" description="Disordered" evidence="7">
    <location>
        <begin position="713"/>
        <end position="739"/>
    </location>
</feature>
<protein>
    <submittedName>
        <fullName evidence="8">WD domain, G-beta repeat containing protein</fullName>
    </submittedName>
</protein>
<keyword evidence="2" id="KW-0479">Metal-binding</keyword>
<evidence type="ECO:0000313" key="9">
    <source>
        <dbReference type="Proteomes" id="UP000076580"/>
    </source>
</evidence>
<dbReference type="GO" id="GO:0016239">
    <property type="term" value="P:positive regulation of macroautophagy"/>
    <property type="evidence" value="ECO:0007669"/>
    <property type="project" value="TreeGrafter"/>
</dbReference>
<dbReference type="InterPro" id="IPR015943">
    <property type="entry name" value="WD40/YVTN_repeat-like_dom_sf"/>
</dbReference>
<dbReference type="RefSeq" id="XP_040657522.1">
    <property type="nucleotide sequence ID" value="XM_040802489.1"/>
</dbReference>
<reference evidence="8 9" key="1">
    <citation type="journal article" date="2016" name="Sci. Rep.">
        <title>Insights into Adaptations to a Near-Obligate Nematode Endoparasitic Lifestyle from the Finished Genome of Drechmeria coniospora.</title>
        <authorList>
            <person name="Zhang L."/>
            <person name="Zhou Z."/>
            <person name="Guo Q."/>
            <person name="Fokkens L."/>
            <person name="Miskei M."/>
            <person name="Pocsi I."/>
            <person name="Zhang W."/>
            <person name="Chen M."/>
            <person name="Wang L."/>
            <person name="Sun Y."/>
            <person name="Donzelli B.G."/>
            <person name="Gibson D.M."/>
            <person name="Nelson D.R."/>
            <person name="Luo J.G."/>
            <person name="Rep M."/>
            <person name="Liu H."/>
            <person name="Yang S."/>
            <person name="Wang J."/>
            <person name="Krasnoff S.B."/>
            <person name="Xu Y."/>
            <person name="Molnar I."/>
            <person name="Lin M."/>
        </authorList>
    </citation>
    <scope>NUCLEOTIDE SEQUENCE [LARGE SCALE GENOMIC DNA]</scope>
    <source>
        <strain evidence="8 9">ARSEF 6962</strain>
    </source>
</reference>
<evidence type="ECO:0000313" key="8">
    <source>
        <dbReference type="EMBL" id="KYK58170.1"/>
    </source>
</evidence>
<dbReference type="Proteomes" id="UP000076580">
    <property type="component" value="Chromosome 02"/>
</dbReference>
<dbReference type="SUPFAM" id="SSF50978">
    <property type="entry name" value="WD40 repeat-like"/>
    <property type="match status" value="1"/>
</dbReference>
<feature type="compositionally biased region" description="Polar residues" evidence="7">
    <location>
        <begin position="815"/>
        <end position="827"/>
    </location>
</feature>
<dbReference type="InterPro" id="IPR019775">
    <property type="entry name" value="WD40_repeat_CS"/>
</dbReference>
<dbReference type="PANTHER" id="PTHR46200:SF1">
    <property type="entry name" value="GATOR COMPLEX PROTEIN WDR24"/>
    <property type="match status" value="1"/>
</dbReference>
<feature type="compositionally biased region" description="Low complexity" evidence="7">
    <location>
        <begin position="899"/>
        <end position="910"/>
    </location>
</feature>
<feature type="region of interest" description="Disordered" evidence="7">
    <location>
        <begin position="418"/>
        <end position="454"/>
    </location>
</feature>
<evidence type="ECO:0000256" key="4">
    <source>
        <dbReference type="ARBA" id="ARBA00022771"/>
    </source>
</evidence>
<evidence type="ECO:0000256" key="1">
    <source>
        <dbReference type="ARBA" id="ARBA00022574"/>
    </source>
</evidence>
<feature type="compositionally biased region" description="Basic residues" evidence="7">
    <location>
        <begin position="466"/>
        <end position="476"/>
    </location>
</feature>
<dbReference type="EMBL" id="LAYC01000002">
    <property type="protein sequence ID" value="KYK58170.1"/>
    <property type="molecule type" value="Genomic_DNA"/>
</dbReference>
<dbReference type="Gene3D" id="2.130.10.10">
    <property type="entry name" value="YVTN repeat-like/Quinoprotein amine dehydrogenase"/>
    <property type="match status" value="2"/>
</dbReference>
<evidence type="ECO:0000256" key="7">
    <source>
        <dbReference type="SAM" id="MobiDB-lite"/>
    </source>
</evidence>
<dbReference type="GeneID" id="63717826"/>
<evidence type="ECO:0000256" key="6">
    <source>
        <dbReference type="PROSITE-ProRule" id="PRU00221"/>
    </source>
</evidence>
<dbReference type="InterPro" id="IPR001680">
    <property type="entry name" value="WD40_rpt"/>
</dbReference>
<sequence>MRKLLGGRTAADTSTDISSASPTTPVPVAYRPSKSQNAVYAAGVPISCFDVASDKRAAVLGGPHILKTMVLDGAGYASFSFTEGLDVRAAILTRQSTNPRASVVADQLNIRDVKWHGSSTIFTACASGKIFAYDLARIGAGAGSEPLECIQIQEDSRQVNTLDVNPHLKSWVLSGSQDGTARIFDASAPLQNRSGVLTFRQRFAPLRCIDSVRQVKWSPRVGHEMACCTESGVVLKWDVRQPVKPLLRINAHEKACAAIAWHPDGAHLMSAGWDTKLHVWDLGSSADKRQKPKWTISTPAPVSAIAWRPGLWSATTQSRRLAEVAVTYDETSNRRYGTSAVHIWDLARPTMPYKEIQRFDSSPTALAWQDQDVLWTVGQDGLFNQCDVAFAPKVIDRQSTSAMAFSPRGDVVMFLDERPQSQRPRPSSTHEPEVHRQTYTSIPNTPAFGVSRSESEEEVIGTFLGPRRRRAHRRRLSGRDGGGRMSTTPPSGGSSFPDNPKQVLNLEQSINVTGIFKTQQTMASGPIPSAKSVHVYQYLSSEYLETLAKNLPEVQDGATLVDRVGSIMERFAKAAENANQYRLAQTWRILAYVMRLLLERRAQYHLDLRVNRFQKLPGEDLKGSARLKPPDSNDGNGEETPRRPSTQRGSIDSRFLSRSLLTEEIESTSNAATPLARPTDPDVVDDHTYQYGKKLAPIVEPESLRLGPAVHDSFRESTSPEVGEGVATSTSMPGHEESSTEGYDFYDIAAPVQAIDVPAPKNDAKGPRYEAHAAGQDSVETLSQMFSISDGTKRSIARSSSSGDVFAKPHLVRQASGTEKSSVTSSVELGGPDDVSPTASRTGTEKRTESPDEVFLISQTTLGTDESFPSQTTYSGSYGQKSPGDPSERRSSMANVEVESAPSPSEPSSSPKHDTRRYVIESDYLPWEDDPPYPYTSPYPAASADGAHSAGPPSPLDPYRLLTSALAFESKSSALNASAMILLLRPLVPESVIDGYQARAILRQHHACLMRMSLFVEAALLRNLCVKGWPAGLPDWGDNYTVVFAVAQQGVKVGFFCSACRKPREVDPSAGANAVWTCERCRSVMAPCAVCGHRNPERADGIPLEVSEGSAAVASLSKWWYCPGCAHGGHASCLQTWHAPVTGSAPADASSKYSDGCCPLDGCGHACLPGKYRGETTTQRSDETARAAAAAAESARMAAELHHQRSTSGNGSRKTSPHQSSALSERGNLAVVSDGHDVPPSHAVSAARETLNAGGGGGILSSSPSRQPGAGAMSGDRERRKSVKFARTGR</sequence>
<name>A0A151GM42_DRECN</name>
<feature type="compositionally biased region" description="Basic and acidic residues" evidence="7">
    <location>
        <begin position="620"/>
        <end position="631"/>
    </location>
</feature>
<feature type="compositionally biased region" description="Basic residues" evidence="7">
    <location>
        <begin position="1280"/>
        <end position="1290"/>
    </location>
</feature>
<evidence type="ECO:0000256" key="3">
    <source>
        <dbReference type="ARBA" id="ARBA00022737"/>
    </source>
</evidence>
<gene>
    <name evidence="8" type="ORF">DCS_05183</name>
</gene>
<dbReference type="InterPro" id="IPR036322">
    <property type="entry name" value="WD40_repeat_dom_sf"/>
</dbReference>
<dbReference type="InParanoid" id="A0A151GM42"/>
<proteinExistence type="predicted"/>
<keyword evidence="4" id="KW-0863">Zinc-finger</keyword>
<keyword evidence="9" id="KW-1185">Reference proteome</keyword>
<evidence type="ECO:0000256" key="2">
    <source>
        <dbReference type="ARBA" id="ARBA00022723"/>
    </source>
</evidence>
<dbReference type="GO" id="GO:0005829">
    <property type="term" value="C:cytosol"/>
    <property type="evidence" value="ECO:0007669"/>
    <property type="project" value="TreeGrafter"/>
</dbReference>
<dbReference type="SMART" id="SM00320">
    <property type="entry name" value="WD40"/>
    <property type="match status" value="5"/>
</dbReference>
<feature type="repeat" description="WD" evidence="6">
    <location>
        <begin position="249"/>
        <end position="290"/>
    </location>
</feature>
<feature type="region of interest" description="Disordered" evidence="7">
    <location>
        <begin position="808"/>
        <end position="952"/>
    </location>
</feature>
<dbReference type="InterPro" id="IPR037590">
    <property type="entry name" value="WDR24"/>
</dbReference>
<feature type="region of interest" description="Disordered" evidence="7">
    <location>
        <begin position="1189"/>
        <end position="1290"/>
    </location>
</feature>
<feature type="compositionally biased region" description="Low complexity" evidence="7">
    <location>
        <begin position="9"/>
        <end position="23"/>
    </location>
</feature>
<evidence type="ECO:0000256" key="5">
    <source>
        <dbReference type="ARBA" id="ARBA00022833"/>
    </source>
</evidence>
<dbReference type="PROSITE" id="PS00678">
    <property type="entry name" value="WD_REPEATS_1"/>
    <property type="match status" value="1"/>
</dbReference>
<feature type="region of interest" description="Disordered" evidence="7">
    <location>
        <begin position="620"/>
        <end position="653"/>
    </location>
</feature>
<feature type="compositionally biased region" description="Basic and acidic residues" evidence="7">
    <location>
        <begin position="911"/>
        <end position="920"/>
    </location>
</feature>
<keyword evidence="1 6" id="KW-0853">WD repeat</keyword>
<accession>A0A151GM42</accession>
<keyword evidence="3" id="KW-0677">Repeat</keyword>
<dbReference type="GO" id="GO:0008270">
    <property type="term" value="F:zinc ion binding"/>
    <property type="evidence" value="ECO:0007669"/>
    <property type="project" value="UniProtKB-KW"/>
</dbReference>
<feature type="region of interest" description="Disordered" evidence="7">
    <location>
        <begin position="1"/>
        <end position="24"/>
    </location>
</feature>
<feature type="compositionally biased region" description="Polar residues" evidence="7">
    <location>
        <begin position="1206"/>
        <end position="1223"/>
    </location>
</feature>
<dbReference type="PROSITE" id="PS50294">
    <property type="entry name" value="WD_REPEATS_REGION"/>
    <property type="match status" value="1"/>
</dbReference>
<feature type="compositionally biased region" description="Polar residues" evidence="7">
    <location>
        <begin position="857"/>
        <end position="880"/>
    </location>
</feature>
<dbReference type="Pfam" id="PF00400">
    <property type="entry name" value="WD40"/>
    <property type="match status" value="2"/>
</dbReference>
<dbReference type="GO" id="GO:0061700">
    <property type="term" value="C:GATOR2 complex"/>
    <property type="evidence" value="ECO:0007669"/>
    <property type="project" value="TreeGrafter"/>
</dbReference>
<feature type="compositionally biased region" description="Low complexity" evidence="7">
    <location>
        <begin position="485"/>
        <end position="495"/>
    </location>
</feature>
<keyword evidence="5" id="KW-0862">Zinc</keyword>
<dbReference type="PANTHER" id="PTHR46200">
    <property type="entry name" value="GATOR COMPLEX PROTEIN WDR24"/>
    <property type="match status" value="1"/>
</dbReference>
<dbReference type="GO" id="GO:1904263">
    <property type="term" value="P:positive regulation of TORC1 signaling"/>
    <property type="evidence" value="ECO:0007669"/>
    <property type="project" value="TreeGrafter"/>
</dbReference>